<keyword evidence="6 12" id="KW-0274">FAD</keyword>
<evidence type="ECO:0000256" key="10">
    <source>
        <dbReference type="ARBA" id="ARBA00034478"/>
    </source>
</evidence>
<dbReference type="NCBIfam" id="TIGR00676">
    <property type="entry name" value="fadh2"/>
    <property type="match status" value="1"/>
</dbReference>
<evidence type="ECO:0000313" key="14">
    <source>
        <dbReference type="Proteomes" id="UP000463975"/>
    </source>
</evidence>
<evidence type="ECO:0000256" key="1">
    <source>
        <dbReference type="ARBA" id="ARBA00001974"/>
    </source>
</evidence>
<dbReference type="KEGG" id="bomb:GT348_01085"/>
<dbReference type="GO" id="GO:0005829">
    <property type="term" value="C:cytosol"/>
    <property type="evidence" value="ECO:0007669"/>
    <property type="project" value="InterPro"/>
</dbReference>
<evidence type="ECO:0000256" key="6">
    <source>
        <dbReference type="ARBA" id="ARBA00022827"/>
    </source>
</evidence>
<dbReference type="InterPro" id="IPR029041">
    <property type="entry name" value="FAD-linked_oxidoreductase-like"/>
</dbReference>
<protein>
    <recommendedName>
        <fullName evidence="12">Methylenetetrahydrofolate reductase</fullName>
        <ecNumber evidence="12">1.5.1.54</ecNumber>
    </recommendedName>
</protein>
<comment type="pathway">
    <text evidence="10">Amino-acid biosynthesis; L-methionine biosynthesis via de novo pathway.</text>
</comment>
<evidence type="ECO:0000256" key="11">
    <source>
        <dbReference type="ARBA" id="ARBA00048628"/>
    </source>
</evidence>
<evidence type="ECO:0000256" key="5">
    <source>
        <dbReference type="ARBA" id="ARBA00022630"/>
    </source>
</evidence>
<sequence length="292" mass="31687">MPAYHNAGHRPEISFEFFPAKTKEGHVALLETARNLASLSPSFMSVTYGAGGSTQERTLETLSDMASELSVPLAGHLTCVGASKDEVHKVAQAYWDAGIKHILALRGDPPPVNGKPTAFQPHPQGYKSACELVKGLKKLAPFKISVAAYPETHPQAISSEADIDNLKRKFDAGADQAITQFFFSPEAFLKFRDKLSKIGVDKAVIPGILPISNAEQAWKFATICGAAVPKELRDLFEGVDEYPAVRTRLAAAIADRICQTLRSEGVEHFHFYTLNKSAASTSLSLLLGRHLS</sequence>
<dbReference type="Pfam" id="PF02219">
    <property type="entry name" value="MTHFR"/>
    <property type="match status" value="1"/>
</dbReference>
<name>A0A6P1NEU9_9PROT</name>
<keyword evidence="4" id="KW-0028">Amino-acid biosynthesis</keyword>
<evidence type="ECO:0000313" key="13">
    <source>
        <dbReference type="EMBL" id="QHI95080.1"/>
    </source>
</evidence>
<dbReference type="PANTHER" id="PTHR45754">
    <property type="entry name" value="METHYLENETETRAHYDROFOLATE REDUCTASE"/>
    <property type="match status" value="1"/>
</dbReference>
<dbReference type="UniPathway" id="UPA00193"/>
<evidence type="ECO:0000256" key="12">
    <source>
        <dbReference type="RuleBase" id="RU003862"/>
    </source>
</evidence>
<dbReference type="GO" id="GO:0106312">
    <property type="term" value="F:methylenetetrahydrofolate reductase (NADH) activity"/>
    <property type="evidence" value="ECO:0007669"/>
    <property type="project" value="UniProtKB-EC"/>
</dbReference>
<accession>A0A6P1NEU9</accession>
<keyword evidence="7 12" id="KW-0560">Oxidoreductase</keyword>
<dbReference type="GO" id="GO:0009086">
    <property type="term" value="P:methionine biosynthetic process"/>
    <property type="evidence" value="ECO:0007669"/>
    <property type="project" value="UniProtKB-KW"/>
</dbReference>
<dbReference type="RefSeq" id="WP_160618158.1">
    <property type="nucleotide sequence ID" value="NZ_CP047652.1"/>
</dbReference>
<dbReference type="EMBL" id="CP047652">
    <property type="protein sequence ID" value="QHI95080.1"/>
    <property type="molecule type" value="Genomic_DNA"/>
</dbReference>
<reference evidence="13 14" key="1">
    <citation type="submission" date="2020-01" db="EMBL/GenBank/DDBJ databases">
        <title>Genome sequencing of strain KACC 21507.</title>
        <authorList>
            <person name="Heo J."/>
            <person name="Kim S.-J."/>
            <person name="Kim J.-S."/>
            <person name="Hong S.-B."/>
            <person name="Kwon S.-W."/>
        </authorList>
    </citation>
    <scope>NUCLEOTIDE SEQUENCE [LARGE SCALE GENOMIC DNA]</scope>
    <source>
        <strain evidence="13 14">KACC 21507</strain>
    </source>
</reference>
<dbReference type="CDD" id="cd00537">
    <property type="entry name" value="MTHFR"/>
    <property type="match status" value="1"/>
</dbReference>
<dbReference type="InterPro" id="IPR004620">
    <property type="entry name" value="MTHF_reductase_bac"/>
</dbReference>
<evidence type="ECO:0000256" key="4">
    <source>
        <dbReference type="ARBA" id="ARBA00022605"/>
    </source>
</evidence>
<dbReference type="GO" id="GO:0035999">
    <property type="term" value="P:tetrahydrofolate interconversion"/>
    <property type="evidence" value="ECO:0007669"/>
    <property type="project" value="UniProtKB-UniPathway"/>
</dbReference>
<comment type="pathway">
    <text evidence="2 12">One-carbon metabolism; tetrahydrofolate interconversion.</text>
</comment>
<dbReference type="GO" id="GO:0071949">
    <property type="term" value="F:FAD binding"/>
    <property type="evidence" value="ECO:0007669"/>
    <property type="project" value="TreeGrafter"/>
</dbReference>
<keyword evidence="9" id="KW-0486">Methionine biosynthesis</keyword>
<proteinExistence type="inferred from homology"/>
<evidence type="ECO:0000256" key="8">
    <source>
        <dbReference type="ARBA" id="ARBA00023027"/>
    </source>
</evidence>
<keyword evidence="8" id="KW-0520">NAD</keyword>
<dbReference type="Gene3D" id="3.20.20.220">
    <property type="match status" value="1"/>
</dbReference>
<dbReference type="Proteomes" id="UP000463975">
    <property type="component" value="Chromosome"/>
</dbReference>
<comment type="cofactor">
    <cofactor evidence="1 12">
        <name>FAD</name>
        <dbReference type="ChEBI" id="CHEBI:57692"/>
    </cofactor>
</comment>
<evidence type="ECO:0000256" key="7">
    <source>
        <dbReference type="ARBA" id="ARBA00023002"/>
    </source>
</evidence>
<dbReference type="InterPro" id="IPR003171">
    <property type="entry name" value="Mehydrof_redctse-like"/>
</dbReference>
<dbReference type="EC" id="1.5.1.54" evidence="12"/>
<evidence type="ECO:0000256" key="2">
    <source>
        <dbReference type="ARBA" id="ARBA00004777"/>
    </source>
</evidence>
<dbReference type="PANTHER" id="PTHR45754:SF3">
    <property type="entry name" value="METHYLENETETRAHYDROFOLATE REDUCTASE (NADPH)"/>
    <property type="match status" value="1"/>
</dbReference>
<organism evidence="13 14">
    <name type="scientific">Aristophania vespae</name>
    <dbReference type="NCBI Taxonomy" id="2697033"/>
    <lineage>
        <taxon>Bacteria</taxon>
        <taxon>Pseudomonadati</taxon>
        <taxon>Pseudomonadota</taxon>
        <taxon>Alphaproteobacteria</taxon>
        <taxon>Acetobacterales</taxon>
        <taxon>Acetobacteraceae</taxon>
        <taxon>Aristophania</taxon>
    </lineage>
</organism>
<evidence type="ECO:0000256" key="9">
    <source>
        <dbReference type="ARBA" id="ARBA00023167"/>
    </source>
</evidence>
<gene>
    <name evidence="13" type="primary">metF</name>
    <name evidence="13" type="ORF">GT348_01085</name>
</gene>
<evidence type="ECO:0000256" key="3">
    <source>
        <dbReference type="ARBA" id="ARBA00006743"/>
    </source>
</evidence>
<keyword evidence="5 12" id="KW-0285">Flavoprotein</keyword>
<comment type="catalytic activity">
    <reaction evidence="11">
        <text>(6S)-5-methyl-5,6,7,8-tetrahydrofolate + NAD(+) = (6R)-5,10-methylene-5,6,7,8-tetrahydrofolate + NADH + H(+)</text>
        <dbReference type="Rhea" id="RHEA:19821"/>
        <dbReference type="ChEBI" id="CHEBI:15378"/>
        <dbReference type="ChEBI" id="CHEBI:15636"/>
        <dbReference type="ChEBI" id="CHEBI:18608"/>
        <dbReference type="ChEBI" id="CHEBI:57540"/>
        <dbReference type="ChEBI" id="CHEBI:57945"/>
        <dbReference type="EC" id="1.5.1.54"/>
    </reaction>
    <physiologicalReaction direction="right-to-left" evidence="11">
        <dbReference type="Rhea" id="RHEA:19823"/>
    </physiologicalReaction>
</comment>
<keyword evidence="14" id="KW-1185">Reference proteome</keyword>
<dbReference type="SUPFAM" id="SSF51730">
    <property type="entry name" value="FAD-linked oxidoreductase"/>
    <property type="match status" value="1"/>
</dbReference>
<dbReference type="AlphaFoldDB" id="A0A6P1NEU9"/>
<comment type="similarity">
    <text evidence="3 12">Belongs to the methylenetetrahydrofolate reductase family.</text>
</comment>